<dbReference type="OrthoDB" id="1899087at2759"/>
<reference evidence="2" key="1">
    <citation type="submission" date="2021-01" db="EMBL/GenBank/DDBJ databases">
        <title>Adiantum capillus-veneris genome.</title>
        <authorList>
            <person name="Fang Y."/>
            <person name="Liao Q."/>
        </authorList>
    </citation>
    <scope>NUCLEOTIDE SEQUENCE</scope>
    <source>
        <strain evidence="2">H3</strain>
        <tissue evidence="2">Leaf</tissue>
    </source>
</reference>
<feature type="transmembrane region" description="Helical" evidence="1">
    <location>
        <begin position="118"/>
        <end position="137"/>
    </location>
</feature>
<organism evidence="2 3">
    <name type="scientific">Adiantum capillus-veneris</name>
    <name type="common">Maidenhair fern</name>
    <dbReference type="NCBI Taxonomy" id="13818"/>
    <lineage>
        <taxon>Eukaryota</taxon>
        <taxon>Viridiplantae</taxon>
        <taxon>Streptophyta</taxon>
        <taxon>Embryophyta</taxon>
        <taxon>Tracheophyta</taxon>
        <taxon>Polypodiopsida</taxon>
        <taxon>Polypodiidae</taxon>
        <taxon>Polypodiales</taxon>
        <taxon>Pteridineae</taxon>
        <taxon>Pteridaceae</taxon>
        <taxon>Vittarioideae</taxon>
        <taxon>Adiantum</taxon>
    </lineage>
</organism>
<protein>
    <submittedName>
        <fullName evidence="2">Uncharacterized protein</fullName>
    </submittedName>
</protein>
<proteinExistence type="predicted"/>
<keyword evidence="1" id="KW-0812">Transmembrane</keyword>
<evidence type="ECO:0000313" key="2">
    <source>
        <dbReference type="EMBL" id="KAI5067649.1"/>
    </source>
</evidence>
<accession>A0A9D4UHQ2</accession>
<keyword evidence="3" id="KW-1185">Reference proteome</keyword>
<evidence type="ECO:0000256" key="1">
    <source>
        <dbReference type="SAM" id="Phobius"/>
    </source>
</evidence>
<name>A0A9D4UHQ2_ADICA</name>
<dbReference type="AlphaFoldDB" id="A0A9D4UHQ2"/>
<dbReference type="Proteomes" id="UP000886520">
    <property type="component" value="Chromosome 17"/>
</dbReference>
<comment type="caution">
    <text evidence="2">The sequence shown here is derived from an EMBL/GenBank/DDBJ whole genome shotgun (WGS) entry which is preliminary data.</text>
</comment>
<evidence type="ECO:0000313" key="3">
    <source>
        <dbReference type="Proteomes" id="UP000886520"/>
    </source>
</evidence>
<dbReference type="EMBL" id="JABFUD020000017">
    <property type="protein sequence ID" value="KAI5067649.1"/>
    <property type="molecule type" value="Genomic_DNA"/>
</dbReference>
<keyword evidence="1" id="KW-1133">Transmembrane helix</keyword>
<keyword evidence="1" id="KW-0472">Membrane</keyword>
<gene>
    <name evidence="2" type="ORF">GOP47_0018177</name>
</gene>
<sequence>MTLDQISLLNKRANLSVLQELVGMIPEKKLTDFLEVVFSPDKSNTMKAIRDFMKSGAFALALTLDQIILLNKRNTLSVVQELVGMVLEKKLIDFLQVVFSLDTSNTVKAIRDFMESGAFALALISQLATLIIDVLAGNNRSKDYRLKHVRK</sequence>